<feature type="domain" description="3'-5' exonuclease" evidence="1">
    <location>
        <begin position="10"/>
        <end position="179"/>
    </location>
</feature>
<dbReference type="InterPro" id="IPR051086">
    <property type="entry name" value="RNase_D-like"/>
</dbReference>
<sequence length="214" mass="24152">MFAPNGDYVTTIRYHKGDLPDLSNYQVEAVAIDTETMGLEPHRDRLCVVQLSPGDGTADIVQIAKGQTSAPNIERLLADPQITKLFHFGRFDIASLYKAFGTLAEPVWCTKIASRLIRTYTDRHGLKNLCEELIDVQLSKQQQSSDWGADHLSDAQLEYAASDVLYLHRLREKLQERLVREDRAEMADACFAFLPMRAKLDLAGWPESDIFAHS</sequence>
<reference evidence="2 3" key="1">
    <citation type="submission" date="2018-10" db="EMBL/GenBank/DDBJ databases">
        <title>Notoacmeibacter sp. M2BS9Y-3-1, whole genome shotgun sequence.</title>
        <authorList>
            <person name="Tuo L."/>
        </authorList>
    </citation>
    <scope>NUCLEOTIDE SEQUENCE [LARGE SCALE GENOMIC DNA]</scope>
    <source>
        <strain evidence="2 3">M2BS9Y-3-1</strain>
    </source>
</reference>
<dbReference type="SMART" id="SM00474">
    <property type="entry name" value="35EXOc"/>
    <property type="match status" value="1"/>
</dbReference>
<accession>A0A3L7J847</accession>
<dbReference type="AlphaFoldDB" id="A0A3L7J847"/>
<dbReference type="InterPro" id="IPR002562">
    <property type="entry name" value="3'-5'_exonuclease_dom"/>
</dbReference>
<dbReference type="PANTHER" id="PTHR47649:SF1">
    <property type="entry name" value="RIBONUCLEASE D"/>
    <property type="match status" value="1"/>
</dbReference>
<dbReference type="GO" id="GO:0006139">
    <property type="term" value="P:nucleobase-containing compound metabolic process"/>
    <property type="evidence" value="ECO:0007669"/>
    <property type="project" value="InterPro"/>
</dbReference>
<comment type="caution">
    <text evidence="2">The sequence shown here is derived from an EMBL/GenBank/DDBJ whole genome shotgun (WGS) entry which is preliminary data.</text>
</comment>
<dbReference type="CDD" id="cd06142">
    <property type="entry name" value="RNaseD_exo"/>
    <property type="match status" value="1"/>
</dbReference>
<dbReference type="PANTHER" id="PTHR47649">
    <property type="entry name" value="RIBONUCLEASE D"/>
    <property type="match status" value="1"/>
</dbReference>
<dbReference type="Proteomes" id="UP000281094">
    <property type="component" value="Unassembled WGS sequence"/>
</dbReference>
<evidence type="ECO:0000313" key="2">
    <source>
        <dbReference type="EMBL" id="RLQ86918.1"/>
    </source>
</evidence>
<name>A0A3L7J847_9HYPH</name>
<dbReference type="Pfam" id="PF01612">
    <property type="entry name" value="DNA_pol_A_exo1"/>
    <property type="match status" value="1"/>
</dbReference>
<evidence type="ECO:0000313" key="3">
    <source>
        <dbReference type="Proteomes" id="UP000281094"/>
    </source>
</evidence>
<keyword evidence="3" id="KW-1185">Reference proteome</keyword>
<protein>
    <submittedName>
        <fullName evidence="2">Ribonuclease D</fullName>
    </submittedName>
</protein>
<organism evidence="2 3">
    <name type="scientific">Notoacmeibacter ruber</name>
    <dbReference type="NCBI Taxonomy" id="2670375"/>
    <lineage>
        <taxon>Bacteria</taxon>
        <taxon>Pseudomonadati</taxon>
        <taxon>Pseudomonadota</taxon>
        <taxon>Alphaproteobacteria</taxon>
        <taxon>Hyphomicrobiales</taxon>
        <taxon>Notoacmeibacteraceae</taxon>
        <taxon>Notoacmeibacter</taxon>
    </lineage>
</organism>
<evidence type="ECO:0000259" key="1">
    <source>
        <dbReference type="SMART" id="SM00474"/>
    </source>
</evidence>
<dbReference type="SUPFAM" id="SSF53098">
    <property type="entry name" value="Ribonuclease H-like"/>
    <property type="match status" value="1"/>
</dbReference>
<dbReference type="GO" id="GO:0008408">
    <property type="term" value="F:3'-5' exonuclease activity"/>
    <property type="evidence" value="ECO:0007669"/>
    <property type="project" value="InterPro"/>
</dbReference>
<dbReference type="InterPro" id="IPR012337">
    <property type="entry name" value="RNaseH-like_sf"/>
</dbReference>
<gene>
    <name evidence="2" type="ORF">D8780_00570</name>
</gene>
<dbReference type="InterPro" id="IPR036397">
    <property type="entry name" value="RNaseH_sf"/>
</dbReference>
<dbReference type="GO" id="GO:0003676">
    <property type="term" value="F:nucleic acid binding"/>
    <property type="evidence" value="ECO:0007669"/>
    <property type="project" value="InterPro"/>
</dbReference>
<dbReference type="RefSeq" id="WP_121643887.1">
    <property type="nucleotide sequence ID" value="NZ_RCWN01000001.1"/>
</dbReference>
<dbReference type="Gene3D" id="3.30.420.10">
    <property type="entry name" value="Ribonuclease H-like superfamily/Ribonuclease H"/>
    <property type="match status" value="1"/>
</dbReference>
<dbReference type="EMBL" id="RCWN01000001">
    <property type="protein sequence ID" value="RLQ86918.1"/>
    <property type="molecule type" value="Genomic_DNA"/>
</dbReference>
<proteinExistence type="predicted"/>